<dbReference type="AlphaFoldDB" id="A0A2T6B2U4"/>
<sequence length="375" mass="38061">MEMTARDRHVLLAAGMAVFVLMGAVQAVYGPALPVIARETGRGLASVSVLFTAHWIGAAVGVAAMFALGARMTPRVVVIVLAAGSALLGAGMGWGVMLAGAVLAGMGQGCAAVLFNPRLLAAYGPRGPAMLTLINAVFGAGAIFAPLAFVALAGTFRPLFLVLAAGFVVTLVLARDIGRPLADTAHGRLRADWIILGFGAFGVGFEATLIGLGPAALVRSGMSEVGAAEMLSLFFVAFLAARILLVFVAHLVAPFTLFTLSVAGLALSLGGAMVISPGWMFVASGAFAATIFPGYFVAAVQRMGHDPRVSPLIVAGGLVGGIGMPFALAHMVESMGPRGLFLLLAMLSAMVVLAALAFGLRGWPVAGGRGPEPAP</sequence>
<feature type="transmembrane region" description="Helical" evidence="7">
    <location>
        <begin position="76"/>
        <end position="96"/>
    </location>
</feature>
<evidence type="ECO:0000256" key="2">
    <source>
        <dbReference type="ARBA" id="ARBA00008335"/>
    </source>
</evidence>
<keyword evidence="4 7" id="KW-0812">Transmembrane</keyword>
<dbReference type="Pfam" id="PF07690">
    <property type="entry name" value="MFS_1"/>
    <property type="match status" value="1"/>
</dbReference>
<protein>
    <submittedName>
        <fullName evidence="8">Fucose permease</fullName>
    </submittedName>
</protein>
<feature type="transmembrane region" description="Helical" evidence="7">
    <location>
        <begin position="338"/>
        <end position="360"/>
    </location>
</feature>
<keyword evidence="3" id="KW-0813">Transport</keyword>
<dbReference type="GO" id="GO:0016020">
    <property type="term" value="C:membrane"/>
    <property type="evidence" value="ECO:0007669"/>
    <property type="project" value="TreeGrafter"/>
</dbReference>
<dbReference type="OrthoDB" id="581345at2"/>
<dbReference type="InterPro" id="IPR011701">
    <property type="entry name" value="MFS"/>
</dbReference>
<comment type="subcellular location">
    <subcellularLocation>
        <location evidence="1">Endomembrane system</location>
        <topology evidence="1">Multi-pass membrane protein</topology>
    </subcellularLocation>
</comment>
<evidence type="ECO:0000256" key="1">
    <source>
        <dbReference type="ARBA" id="ARBA00004127"/>
    </source>
</evidence>
<accession>A0A2T6B2U4</accession>
<keyword evidence="6 7" id="KW-0472">Membrane</keyword>
<gene>
    <name evidence="8" type="ORF">C8N34_10544</name>
</gene>
<comment type="caution">
    <text evidence="8">The sequence shown here is derived from an EMBL/GenBank/DDBJ whole genome shotgun (WGS) entry which is preliminary data.</text>
</comment>
<comment type="similarity">
    <text evidence="2">Belongs to the major facilitator superfamily.</text>
</comment>
<feature type="transmembrane region" description="Helical" evidence="7">
    <location>
        <begin position="133"/>
        <end position="152"/>
    </location>
</feature>
<dbReference type="PANTHER" id="PTHR23514">
    <property type="entry name" value="BYPASS OF STOP CODON PROTEIN 6"/>
    <property type="match status" value="1"/>
</dbReference>
<feature type="transmembrane region" description="Helical" evidence="7">
    <location>
        <begin position="312"/>
        <end position="332"/>
    </location>
</feature>
<dbReference type="InterPro" id="IPR051788">
    <property type="entry name" value="MFS_Transporter"/>
</dbReference>
<dbReference type="GO" id="GO:0012505">
    <property type="term" value="C:endomembrane system"/>
    <property type="evidence" value="ECO:0007669"/>
    <property type="project" value="UniProtKB-SubCell"/>
</dbReference>
<dbReference type="InterPro" id="IPR036259">
    <property type="entry name" value="MFS_trans_sf"/>
</dbReference>
<dbReference type="SUPFAM" id="SSF103473">
    <property type="entry name" value="MFS general substrate transporter"/>
    <property type="match status" value="1"/>
</dbReference>
<dbReference type="Gene3D" id="1.20.1250.20">
    <property type="entry name" value="MFS general substrate transporter like domains"/>
    <property type="match status" value="2"/>
</dbReference>
<evidence type="ECO:0000313" key="8">
    <source>
        <dbReference type="EMBL" id="PTX50400.1"/>
    </source>
</evidence>
<evidence type="ECO:0000256" key="3">
    <source>
        <dbReference type="ARBA" id="ARBA00022448"/>
    </source>
</evidence>
<dbReference type="GO" id="GO:0022857">
    <property type="term" value="F:transmembrane transporter activity"/>
    <property type="evidence" value="ECO:0007669"/>
    <property type="project" value="InterPro"/>
</dbReference>
<dbReference type="Proteomes" id="UP000244224">
    <property type="component" value="Unassembled WGS sequence"/>
</dbReference>
<keyword evidence="5 7" id="KW-1133">Transmembrane helix</keyword>
<dbReference type="EMBL" id="QBKP01000005">
    <property type="protein sequence ID" value="PTX50400.1"/>
    <property type="molecule type" value="Genomic_DNA"/>
</dbReference>
<dbReference type="PANTHER" id="PTHR23514:SF3">
    <property type="entry name" value="BYPASS OF STOP CODON PROTEIN 6"/>
    <property type="match status" value="1"/>
</dbReference>
<dbReference type="RefSeq" id="WP_108128657.1">
    <property type="nucleotide sequence ID" value="NZ_QBKP01000005.1"/>
</dbReference>
<proteinExistence type="inferred from homology"/>
<feature type="transmembrane region" description="Helical" evidence="7">
    <location>
        <begin position="230"/>
        <end position="248"/>
    </location>
</feature>
<feature type="transmembrane region" description="Helical" evidence="7">
    <location>
        <begin position="255"/>
        <end position="275"/>
    </location>
</feature>
<organism evidence="8 9">
    <name type="scientific">Gemmobacter caeni</name>
    <dbReference type="NCBI Taxonomy" id="589035"/>
    <lineage>
        <taxon>Bacteria</taxon>
        <taxon>Pseudomonadati</taxon>
        <taxon>Pseudomonadota</taxon>
        <taxon>Alphaproteobacteria</taxon>
        <taxon>Rhodobacterales</taxon>
        <taxon>Paracoccaceae</taxon>
        <taxon>Gemmobacter</taxon>
    </lineage>
</organism>
<name>A0A2T6B2U4_9RHOB</name>
<evidence type="ECO:0000256" key="6">
    <source>
        <dbReference type="ARBA" id="ARBA00023136"/>
    </source>
</evidence>
<reference evidence="8 9" key="1">
    <citation type="submission" date="2018-04" db="EMBL/GenBank/DDBJ databases">
        <title>Genomic Encyclopedia of Archaeal and Bacterial Type Strains, Phase II (KMG-II): from individual species to whole genera.</title>
        <authorList>
            <person name="Goeker M."/>
        </authorList>
    </citation>
    <scope>NUCLEOTIDE SEQUENCE [LARGE SCALE GENOMIC DNA]</scope>
    <source>
        <strain evidence="8 9">DSM 21823</strain>
    </source>
</reference>
<feature type="transmembrane region" description="Helical" evidence="7">
    <location>
        <begin position="281"/>
        <end position="300"/>
    </location>
</feature>
<evidence type="ECO:0000256" key="7">
    <source>
        <dbReference type="SAM" id="Phobius"/>
    </source>
</evidence>
<feature type="transmembrane region" description="Helical" evidence="7">
    <location>
        <begin position="43"/>
        <end position="69"/>
    </location>
</feature>
<evidence type="ECO:0000313" key="9">
    <source>
        <dbReference type="Proteomes" id="UP000244224"/>
    </source>
</evidence>
<evidence type="ECO:0000256" key="4">
    <source>
        <dbReference type="ARBA" id="ARBA00022692"/>
    </source>
</evidence>
<keyword evidence="9" id="KW-1185">Reference proteome</keyword>
<evidence type="ECO:0000256" key="5">
    <source>
        <dbReference type="ARBA" id="ARBA00022989"/>
    </source>
</evidence>
<feature type="transmembrane region" description="Helical" evidence="7">
    <location>
        <begin position="194"/>
        <end position="218"/>
    </location>
</feature>
<feature type="transmembrane region" description="Helical" evidence="7">
    <location>
        <begin position="158"/>
        <end position="174"/>
    </location>
</feature>